<proteinExistence type="predicted"/>
<dbReference type="RefSeq" id="WP_091349946.1">
    <property type="nucleotide sequence ID" value="NZ_FOIF01000014.1"/>
</dbReference>
<keyword evidence="1" id="KW-0812">Transmembrane</keyword>
<keyword evidence="3" id="KW-1185">Reference proteome</keyword>
<protein>
    <submittedName>
        <fullName evidence="2">Uncharacterized protein</fullName>
    </submittedName>
</protein>
<feature type="transmembrane region" description="Helical" evidence="1">
    <location>
        <begin position="146"/>
        <end position="164"/>
    </location>
</feature>
<dbReference type="EMBL" id="FOIF01000014">
    <property type="protein sequence ID" value="SES86015.1"/>
    <property type="molecule type" value="Genomic_DNA"/>
</dbReference>
<feature type="transmembrane region" description="Helical" evidence="1">
    <location>
        <begin position="7"/>
        <end position="30"/>
    </location>
</feature>
<evidence type="ECO:0000313" key="2">
    <source>
        <dbReference type="EMBL" id="SES86015.1"/>
    </source>
</evidence>
<keyword evidence="1" id="KW-1133">Transmembrane helix</keyword>
<gene>
    <name evidence="2" type="ORF">SAMN03080614_101410</name>
</gene>
<dbReference type="Proteomes" id="UP000243819">
    <property type="component" value="Unassembled WGS sequence"/>
</dbReference>
<reference evidence="3" key="1">
    <citation type="submission" date="2016-10" db="EMBL/GenBank/DDBJ databases">
        <authorList>
            <person name="Varghese N."/>
            <person name="Submissions S."/>
        </authorList>
    </citation>
    <scope>NUCLEOTIDE SEQUENCE [LARGE SCALE GENOMIC DNA]</scope>
    <source>
        <strain evidence="3">DSM 13577</strain>
    </source>
</reference>
<sequence>MEIDKRILVVVLIAFFPMIIFAALLGMGFLLVIPSVVLGVFLFIVIIEGIFYLLKKLKRETRMNEELFELRKEIWFWVNTFYFFVFEFFKFTWLPIPFIASFTLPYLNRDVLETFDGFKKGEVDIKGFWKKYWKDLSHSGNSFFDLWVKLYLGVYLIIRGLDFINTDKGPLIIYNLLILFLGVYLITLFYKDVKEY</sequence>
<evidence type="ECO:0000256" key="1">
    <source>
        <dbReference type="SAM" id="Phobius"/>
    </source>
</evidence>
<feature type="transmembrane region" description="Helical" evidence="1">
    <location>
        <begin position="74"/>
        <end position="96"/>
    </location>
</feature>
<feature type="transmembrane region" description="Helical" evidence="1">
    <location>
        <begin position="36"/>
        <end position="54"/>
    </location>
</feature>
<name>A0A1H9ZXF8_9FIRM</name>
<dbReference type="STRING" id="1120990.SAMN03080614_101410"/>
<keyword evidence="1" id="KW-0472">Membrane</keyword>
<organism evidence="2 3">
    <name type="scientific">Anaerobranca gottschalkii DSM 13577</name>
    <dbReference type="NCBI Taxonomy" id="1120990"/>
    <lineage>
        <taxon>Bacteria</taxon>
        <taxon>Bacillati</taxon>
        <taxon>Bacillota</taxon>
        <taxon>Clostridia</taxon>
        <taxon>Eubacteriales</taxon>
        <taxon>Proteinivoracaceae</taxon>
        <taxon>Anaerobranca</taxon>
    </lineage>
</organism>
<feature type="transmembrane region" description="Helical" evidence="1">
    <location>
        <begin position="171"/>
        <end position="190"/>
    </location>
</feature>
<accession>A0A1H9ZXF8</accession>
<dbReference type="AlphaFoldDB" id="A0A1H9ZXF8"/>
<evidence type="ECO:0000313" key="3">
    <source>
        <dbReference type="Proteomes" id="UP000243819"/>
    </source>
</evidence>